<gene>
    <name evidence="1" type="primary">LOC113891243</name>
</gene>
<evidence type="ECO:0000313" key="4">
    <source>
        <dbReference type="Proteomes" id="UP000429181"/>
    </source>
</evidence>
<organism evidence="1 3">
    <name type="scientific">Bos indicus x Bos taurus</name>
    <name type="common">Hybrid cattle</name>
    <dbReference type="NCBI Taxonomy" id="30522"/>
    <lineage>
        <taxon>Eukaryota</taxon>
        <taxon>Metazoa</taxon>
        <taxon>Chordata</taxon>
        <taxon>Craniata</taxon>
        <taxon>Vertebrata</taxon>
        <taxon>Euteleostomi</taxon>
        <taxon>Mammalia</taxon>
        <taxon>Eutheria</taxon>
        <taxon>Laurasiatheria</taxon>
        <taxon>Artiodactyla</taxon>
        <taxon>Ruminantia</taxon>
        <taxon>Pecora</taxon>
        <taxon>Bovidae</taxon>
        <taxon>Bovinae</taxon>
        <taxon>Bos</taxon>
    </lineage>
</organism>
<dbReference type="Pfam" id="PF05705">
    <property type="entry name" value="DUF829"/>
    <property type="match status" value="1"/>
</dbReference>
<dbReference type="Gene3D" id="3.40.50.1820">
    <property type="entry name" value="alpha/beta hydrolase"/>
    <property type="match status" value="1"/>
</dbReference>
<protein>
    <submittedName>
        <fullName evidence="2">Uncharacterized LOC113891243</fullName>
    </submittedName>
</protein>
<dbReference type="InterPro" id="IPR008547">
    <property type="entry name" value="DUF829_TMEM53"/>
</dbReference>
<dbReference type="PANTHER" id="PTHR20908:SF4">
    <property type="entry name" value="SI:DKEY-5I3.5"/>
    <property type="match status" value="1"/>
</dbReference>
<dbReference type="Ensembl" id="ENSBIXT00000047542.1">
    <property type="protein sequence ID" value="ENSBIXP00000037205.1"/>
    <property type="gene ID" value="ENSBIXG00000000340.1"/>
</dbReference>
<name>A0A4W2EDE6_BOBOX</name>
<evidence type="ECO:0000313" key="1">
    <source>
        <dbReference type="Ensembl" id="ENSBIXP00000037205.1"/>
    </source>
</evidence>
<proteinExistence type="predicted"/>
<reference evidence="3 4" key="1">
    <citation type="submission" date="2018-11" db="EMBL/GenBank/DDBJ databases">
        <title>Haplotype-resolved cattle genomes.</title>
        <authorList>
            <person name="Low W.Y."/>
            <person name="Tearle R."/>
            <person name="Bickhart D.M."/>
            <person name="Rosen B.D."/>
            <person name="Koren S."/>
            <person name="Rhie A."/>
            <person name="Hiendleder S."/>
            <person name="Phillippy A.M."/>
            <person name="Smith T.P.L."/>
            <person name="Williams J.L."/>
        </authorList>
    </citation>
    <scope>NUCLEOTIDE SEQUENCE [LARGE SCALE GENOMIC DNA]</scope>
</reference>
<dbReference type="AlphaFoldDB" id="A0A4W2EDE6"/>
<dbReference type="GeneID" id="113891243"/>
<dbReference type="Proteomes" id="UP000429181">
    <property type="component" value="Chromosome 4"/>
</dbReference>
<dbReference type="OMA" id="TVFPRWE"/>
<evidence type="ECO:0000313" key="2">
    <source>
        <dbReference type="Ensembl" id="ENSBIXP00005040719.1"/>
    </source>
</evidence>
<evidence type="ECO:0000313" key="3">
    <source>
        <dbReference type="Proteomes" id="UP000314981"/>
    </source>
</evidence>
<dbReference type="RefSeq" id="XP_027394863.1">
    <property type="nucleotide sequence ID" value="XM_027539062.1"/>
</dbReference>
<accession>A0A4W2EDE6</accession>
<dbReference type="SUPFAM" id="SSF53474">
    <property type="entry name" value="alpha/beta-Hydrolases"/>
    <property type="match status" value="1"/>
</dbReference>
<dbReference type="Proteomes" id="UP000314981">
    <property type="component" value="Chromosome 4"/>
</dbReference>
<sequence length="397" mass="42986">MAPLSLVRITSRETEAEALRKGWSLPTCPRGILHLATHMPPPRLLSGLGMSLTCEPDTLAPSPEAHVANVLKKGGGWSRKLGTKVSQGWSRKLGTKVSQVTDPSHLPSGAEWQGRERRLMEGAAMAPLLPADVTVTQLSRSIHLYCRPGPAGSPGPRPLLLLLPWLGARPAAQGKYLQLYLACGFDVLAVESALSHFLCPRQGLRWAAHVLALLQGPGALASRPLVVHALSLGGYTFAQMLLLMGQDLGRHGSVAQRLKGHIFDSLVVGSLDRMALGVSQLMKPQALGPVVRATAMFYFHLCPSCTIRHYEAAVAAFQQPPVRPPTLVYYSLDDPLCDSACLQELLAAWQRLGMPVWVQAWETSRHAAHLRQHPLEYSSTLATFLGRLGLVAPAARL</sequence>
<dbReference type="GO" id="GO:0017171">
    <property type="term" value="F:serine hydrolase activity"/>
    <property type="evidence" value="ECO:0007669"/>
    <property type="project" value="TreeGrafter"/>
</dbReference>
<dbReference type="GeneTree" id="ENSGT00530000064743"/>
<keyword evidence="3" id="KW-1185">Reference proteome</keyword>
<dbReference type="InterPro" id="IPR029058">
    <property type="entry name" value="AB_hydrolase_fold"/>
</dbReference>
<reference evidence="1" key="2">
    <citation type="submission" date="2025-05" db="UniProtKB">
        <authorList>
            <consortium name="Ensembl"/>
        </authorList>
    </citation>
    <scope>IDENTIFICATION</scope>
</reference>
<dbReference type="Ensembl" id="ENSBIXT00005033704.1">
    <property type="protein sequence ID" value="ENSBIXP00005040719.1"/>
    <property type="gene ID" value="ENSBIXG00005004012.1"/>
</dbReference>
<dbReference type="PANTHER" id="PTHR20908">
    <property type="entry name" value="LD15586P"/>
    <property type="match status" value="1"/>
</dbReference>